<dbReference type="PROSITE" id="PS00211">
    <property type="entry name" value="ABC_TRANSPORTER_1"/>
    <property type="match status" value="1"/>
</dbReference>
<keyword evidence="13" id="KW-1185">Reference proteome</keyword>
<dbReference type="InterPro" id="IPR017871">
    <property type="entry name" value="ABC_transporter-like_CS"/>
</dbReference>
<evidence type="ECO:0000256" key="8">
    <source>
        <dbReference type="ARBA" id="ARBA00024725"/>
    </source>
</evidence>
<feature type="transmembrane region" description="Helical" evidence="9">
    <location>
        <begin position="34"/>
        <end position="56"/>
    </location>
</feature>
<gene>
    <name evidence="12" type="ORF">EV665_103109</name>
</gene>
<evidence type="ECO:0000259" key="11">
    <source>
        <dbReference type="PROSITE" id="PS50929"/>
    </source>
</evidence>
<feature type="domain" description="ABC transporter" evidence="10">
    <location>
        <begin position="354"/>
        <end position="590"/>
    </location>
</feature>
<keyword evidence="3 9" id="KW-0812">Transmembrane</keyword>
<dbReference type="PANTHER" id="PTHR43394">
    <property type="entry name" value="ATP-DEPENDENT PERMEASE MDL1, MITOCHONDRIAL"/>
    <property type="match status" value="1"/>
</dbReference>
<dbReference type="Proteomes" id="UP000295351">
    <property type="component" value="Unassembled WGS sequence"/>
</dbReference>
<dbReference type="InterPro" id="IPR027417">
    <property type="entry name" value="P-loop_NTPase"/>
</dbReference>
<dbReference type="AlphaFoldDB" id="A0A4R2CYI2"/>
<comment type="function">
    <text evidence="8">Part of an ABC transporter complex. Transmembrane domains (TMD) form a pore in the inner membrane and the ATP-binding domain (NBD) is responsible for energy generation.</text>
</comment>
<dbReference type="GO" id="GO:0005524">
    <property type="term" value="F:ATP binding"/>
    <property type="evidence" value="ECO:0007669"/>
    <property type="project" value="UniProtKB-KW"/>
</dbReference>
<dbReference type="RefSeq" id="WP_245507655.1">
    <property type="nucleotide sequence ID" value="NZ_BAABEI010000012.1"/>
</dbReference>
<evidence type="ECO:0000256" key="5">
    <source>
        <dbReference type="ARBA" id="ARBA00022840"/>
    </source>
</evidence>
<comment type="similarity">
    <text evidence="2">Belongs to the ABC transporter superfamily.</text>
</comment>
<dbReference type="Gene3D" id="1.20.1560.10">
    <property type="entry name" value="ABC transporter type 1, transmembrane domain"/>
    <property type="match status" value="1"/>
</dbReference>
<dbReference type="SMART" id="SM00382">
    <property type="entry name" value="AAA"/>
    <property type="match status" value="1"/>
</dbReference>
<name>A0A4R2CYI2_SHIGR</name>
<dbReference type="SUPFAM" id="SSF52540">
    <property type="entry name" value="P-loop containing nucleoside triphosphate hydrolases"/>
    <property type="match status" value="1"/>
</dbReference>
<feature type="transmembrane region" description="Helical" evidence="9">
    <location>
        <begin position="176"/>
        <end position="194"/>
    </location>
</feature>
<evidence type="ECO:0000313" key="13">
    <source>
        <dbReference type="Proteomes" id="UP000295351"/>
    </source>
</evidence>
<dbReference type="InterPro" id="IPR039421">
    <property type="entry name" value="Type_1_exporter"/>
</dbReference>
<dbReference type="SUPFAM" id="SSF90123">
    <property type="entry name" value="ABC transporter transmembrane region"/>
    <property type="match status" value="1"/>
</dbReference>
<dbReference type="GO" id="GO:0005886">
    <property type="term" value="C:plasma membrane"/>
    <property type="evidence" value="ECO:0007669"/>
    <property type="project" value="UniProtKB-SubCell"/>
</dbReference>
<dbReference type="InterPro" id="IPR003593">
    <property type="entry name" value="AAA+_ATPase"/>
</dbReference>
<dbReference type="PROSITE" id="PS50893">
    <property type="entry name" value="ABC_TRANSPORTER_2"/>
    <property type="match status" value="1"/>
</dbReference>
<dbReference type="FunFam" id="3.40.50.300:FF:000218">
    <property type="entry name" value="Multidrug ABC transporter ATP-binding protein"/>
    <property type="match status" value="1"/>
</dbReference>
<dbReference type="EMBL" id="SLVX01000003">
    <property type="protein sequence ID" value="TCN46938.1"/>
    <property type="molecule type" value="Genomic_DNA"/>
</dbReference>
<dbReference type="PROSITE" id="PS50929">
    <property type="entry name" value="ABC_TM1F"/>
    <property type="match status" value="1"/>
</dbReference>
<feature type="transmembrane region" description="Helical" evidence="9">
    <location>
        <begin position="259"/>
        <end position="280"/>
    </location>
</feature>
<reference evidence="12 13" key="1">
    <citation type="submission" date="2019-03" db="EMBL/GenBank/DDBJ databases">
        <title>Genomic Encyclopedia of Type Strains, Phase IV (KMG-IV): sequencing the most valuable type-strain genomes for metagenomic binning, comparative biology and taxonomic classification.</title>
        <authorList>
            <person name="Goeker M."/>
        </authorList>
    </citation>
    <scope>NUCLEOTIDE SEQUENCE [LARGE SCALE GENOMIC DNA]</scope>
    <source>
        <strain evidence="12 13">DSM 18401</strain>
    </source>
</reference>
<dbReference type="PANTHER" id="PTHR43394:SF1">
    <property type="entry name" value="ATP-BINDING CASSETTE SUB-FAMILY B MEMBER 10, MITOCHONDRIAL"/>
    <property type="match status" value="1"/>
</dbReference>
<dbReference type="GO" id="GO:0016887">
    <property type="term" value="F:ATP hydrolysis activity"/>
    <property type="evidence" value="ECO:0007669"/>
    <property type="project" value="InterPro"/>
</dbReference>
<dbReference type="InterPro" id="IPR036640">
    <property type="entry name" value="ABC1_TM_sf"/>
</dbReference>
<feature type="transmembrane region" description="Helical" evidence="9">
    <location>
        <begin position="76"/>
        <end position="97"/>
    </location>
</feature>
<dbReference type="Gene3D" id="3.40.50.300">
    <property type="entry name" value="P-loop containing nucleotide triphosphate hydrolases"/>
    <property type="match status" value="1"/>
</dbReference>
<dbReference type="Pfam" id="PF00005">
    <property type="entry name" value="ABC_tran"/>
    <property type="match status" value="1"/>
</dbReference>
<feature type="transmembrane region" description="Helical" evidence="9">
    <location>
        <begin position="146"/>
        <end position="170"/>
    </location>
</feature>
<feature type="domain" description="ABC transmembrane type-1" evidence="11">
    <location>
        <begin position="37"/>
        <end position="319"/>
    </location>
</feature>
<keyword evidence="7 9" id="KW-0472">Membrane</keyword>
<keyword evidence="5 12" id="KW-0067">ATP-binding</keyword>
<keyword evidence="6 9" id="KW-1133">Transmembrane helix</keyword>
<dbReference type="CDD" id="cd18575">
    <property type="entry name" value="ABC_6TM_bac_exporter_ABCB8_10_like"/>
    <property type="match status" value="1"/>
</dbReference>
<dbReference type="InterPro" id="IPR003439">
    <property type="entry name" value="ABC_transporter-like_ATP-bd"/>
</dbReference>
<evidence type="ECO:0000256" key="2">
    <source>
        <dbReference type="ARBA" id="ARBA00005417"/>
    </source>
</evidence>
<evidence type="ECO:0000256" key="3">
    <source>
        <dbReference type="ARBA" id="ARBA00022692"/>
    </source>
</evidence>
<sequence length="607" mass="64560">MVSTDKEQGVQEKSARRNIRPLGRLAPYISRYRGLVAGALAALVMAAVTTLALPLAVRRMIDHGFSGADAGFINTYFTMLFALAGLLALASAMRYYFVITLGERIVADLRRDVFSHVTKLSPAFFDVNQSGEIVSRLTADTTQIKSAVGATASVALRNLILCFGAIAMMVYTSPKLSSLVIAAIPVIVFPLVAFGRSVRRRSREAQDTLAAASAYAGEAIGATRTLQAFNAEDAARARFFGAVEQAYGAARSAIRARSLLTGFAIAMIFGSVVAVLWFGARDVLSGTLSAGTLGQFLLYAVFAAGSLGALSEVWGELSQAAGAAERLTELLAEPPAIAAPANPVALPLPARGELAFNDVHFSYPARPGYRSINGLTFAVKQGETVAIVGPSGAGKSTILSLVLRFYDPDAGTVFLDGVDLRTADPEELRRHIALVPQDVTIFAATIRDNIAFGMSGVSDEAVRAAARAAQAEEFIERLDRGYDTMVGERGVTLSGGQRQRIAIARAILKDAPLLLLDEATSALDAESETLVQKALDGQMGKRTTIVIAHRLATVLKADRILVMEAGRIVEEGTHQSLIRQDGLYARLARLQFDHGGQAFLGEDRAVG</sequence>
<protein>
    <submittedName>
        <fullName evidence="12">ATP-binding cassette subfamily B protein</fullName>
    </submittedName>
</protein>
<dbReference type="InterPro" id="IPR011918">
    <property type="entry name" value="ABC_MsbA_ATP-bd"/>
</dbReference>
<comment type="caution">
    <text evidence="12">The sequence shown here is derived from an EMBL/GenBank/DDBJ whole genome shotgun (WGS) entry which is preliminary data.</text>
</comment>
<evidence type="ECO:0000256" key="9">
    <source>
        <dbReference type="SAM" id="Phobius"/>
    </source>
</evidence>
<organism evidence="12 13">
    <name type="scientific">Shinella granuli</name>
    <dbReference type="NCBI Taxonomy" id="323621"/>
    <lineage>
        <taxon>Bacteria</taxon>
        <taxon>Pseudomonadati</taxon>
        <taxon>Pseudomonadota</taxon>
        <taxon>Alphaproteobacteria</taxon>
        <taxon>Hyphomicrobiales</taxon>
        <taxon>Rhizobiaceae</taxon>
        <taxon>Shinella</taxon>
    </lineage>
</organism>
<evidence type="ECO:0000259" key="10">
    <source>
        <dbReference type="PROSITE" id="PS50893"/>
    </source>
</evidence>
<proteinExistence type="inferred from homology"/>
<keyword evidence="4" id="KW-0547">Nucleotide-binding</keyword>
<dbReference type="Pfam" id="PF00664">
    <property type="entry name" value="ABC_membrane"/>
    <property type="match status" value="1"/>
</dbReference>
<dbReference type="GO" id="GO:0090374">
    <property type="term" value="P:oligopeptide export from mitochondrion"/>
    <property type="evidence" value="ECO:0007669"/>
    <property type="project" value="TreeGrafter"/>
</dbReference>
<dbReference type="GO" id="GO:0015421">
    <property type="term" value="F:ABC-type oligopeptide transporter activity"/>
    <property type="evidence" value="ECO:0007669"/>
    <property type="project" value="TreeGrafter"/>
</dbReference>
<evidence type="ECO:0000256" key="6">
    <source>
        <dbReference type="ARBA" id="ARBA00022989"/>
    </source>
</evidence>
<evidence type="ECO:0000256" key="4">
    <source>
        <dbReference type="ARBA" id="ARBA00022741"/>
    </source>
</evidence>
<evidence type="ECO:0000256" key="1">
    <source>
        <dbReference type="ARBA" id="ARBA00004651"/>
    </source>
</evidence>
<accession>A0A4R2CYI2</accession>
<dbReference type="InterPro" id="IPR011527">
    <property type="entry name" value="ABC1_TM_dom"/>
</dbReference>
<evidence type="ECO:0000256" key="7">
    <source>
        <dbReference type="ARBA" id="ARBA00023136"/>
    </source>
</evidence>
<dbReference type="NCBIfam" id="TIGR02204">
    <property type="entry name" value="MsbA_rel"/>
    <property type="match status" value="1"/>
</dbReference>
<comment type="subcellular location">
    <subcellularLocation>
        <location evidence="1">Cell membrane</location>
        <topology evidence="1">Multi-pass membrane protein</topology>
    </subcellularLocation>
</comment>
<evidence type="ECO:0000313" key="12">
    <source>
        <dbReference type="EMBL" id="TCN46938.1"/>
    </source>
</evidence>